<evidence type="ECO:0000256" key="7">
    <source>
        <dbReference type="ARBA" id="ARBA00022642"/>
    </source>
</evidence>
<dbReference type="UniPathway" id="UPA00253">
    <property type="reaction ID" value="UER00326"/>
</dbReference>
<evidence type="ECO:0000256" key="1">
    <source>
        <dbReference type="ARBA" id="ARBA00001974"/>
    </source>
</evidence>
<keyword evidence="9 12" id="KW-0560">Oxidoreductase</keyword>
<dbReference type="GO" id="GO:0033765">
    <property type="term" value="F:steroid dehydrogenase activity, acting on the CH-CH group of donors"/>
    <property type="evidence" value="ECO:0007669"/>
    <property type="project" value="UniProtKB-ARBA"/>
</dbReference>
<evidence type="ECO:0000256" key="12">
    <source>
        <dbReference type="RuleBase" id="RU362049"/>
    </source>
</evidence>
<comment type="catalytic activity">
    <reaction evidence="10">
        <text>L-aspartate + O2 = iminosuccinate + H2O2</text>
        <dbReference type="Rhea" id="RHEA:25876"/>
        <dbReference type="ChEBI" id="CHEBI:15379"/>
        <dbReference type="ChEBI" id="CHEBI:16240"/>
        <dbReference type="ChEBI" id="CHEBI:29991"/>
        <dbReference type="ChEBI" id="CHEBI:77875"/>
        <dbReference type="EC" id="1.4.3.16"/>
    </reaction>
    <physiologicalReaction direction="left-to-right" evidence="10">
        <dbReference type="Rhea" id="RHEA:25877"/>
    </physiologicalReaction>
</comment>
<dbReference type="Pfam" id="PF02910">
    <property type="entry name" value="Succ_DH_flav_C"/>
    <property type="match status" value="1"/>
</dbReference>
<dbReference type="Gene3D" id="3.90.700.10">
    <property type="entry name" value="Succinate dehydrogenase/fumarate reductase flavoprotein, catalytic domain"/>
    <property type="match status" value="1"/>
</dbReference>
<dbReference type="Gene3D" id="1.20.58.100">
    <property type="entry name" value="Fumarate reductase/succinate dehydrogenase flavoprotein-like, C-terminal domain"/>
    <property type="match status" value="1"/>
</dbReference>
<evidence type="ECO:0000256" key="6">
    <source>
        <dbReference type="ARBA" id="ARBA00022630"/>
    </source>
</evidence>
<evidence type="ECO:0000259" key="14">
    <source>
        <dbReference type="Pfam" id="PF02910"/>
    </source>
</evidence>
<dbReference type="PANTHER" id="PTHR42716">
    <property type="entry name" value="L-ASPARTATE OXIDASE"/>
    <property type="match status" value="1"/>
</dbReference>
<evidence type="ECO:0000259" key="13">
    <source>
        <dbReference type="Pfam" id="PF00890"/>
    </source>
</evidence>
<dbReference type="Proteomes" id="UP000093199">
    <property type="component" value="Unassembled WGS sequence"/>
</dbReference>
<dbReference type="Gene3D" id="3.50.50.60">
    <property type="entry name" value="FAD/NAD(P)-binding domain"/>
    <property type="match status" value="1"/>
</dbReference>
<dbReference type="AlphaFoldDB" id="A0A1C0YMK2"/>
<comment type="pathway">
    <text evidence="2 12">Cofactor biosynthesis; NAD(+) biosynthesis; iminoaspartate from L-aspartate (oxidase route): step 1/1.</text>
</comment>
<comment type="similarity">
    <text evidence="3 12">Belongs to the FAD-dependent oxidoreductase 2 family. NadB subfamily.</text>
</comment>
<dbReference type="GO" id="GO:0034628">
    <property type="term" value="P:'de novo' NAD+ biosynthetic process from L-aspartate"/>
    <property type="evidence" value="ECO:0007669"/>
    <property type="project" value="TreeGrafter"/>
</dbReference>
<dbReference type="InterPro" id="IPR015939">
    <property type="entry name" value="Fum_Rdtase/Succ_DH_flav-like_C"/>
</dbReference>
<keyword evidence="7 12" id="KW-0662">Pyridine nucleotide biosynthesis</keyword>
<dbReference type="PRINTS" id="PR00368">
    <property type="entry name" value="FADPNR"/>
</dbReference>
<feature type="domain" description="Fumarate reductase/succinate dehydrogenase flavoprotein-like C-terminal" evidence="14">
    <location>
        <begin position="404"/>
        <end position="507"/>
    </location>
</feature>
<feature type="domain" description="FAD-dependent oxidoreductase 2 FAD-binding" evidence="13">
    <location>
        <begin position="7"/>
        <end position="364"/>
    </location>
</feature>
<dbReference type="NCBIfam" id="TIGR00551">
    <property type="entry name" value="nadB"/>
    <property type="match status" value="1"/>
</dbReference>
<comment type="function">
    <text evidence="12">Catalyzes the oxidation of L-aspartate to iminoaspartate.</text>
</comment>
<keyword evidence="6 12" id="KW-0285">Flavoprotein</keyword>
<dbReference type="STRING" id="33978.A6M13_00600"/>
<dbReference type="InterPro" id="IPR027477">
    <property type="entry name" value="Succ_DH/fumarate_Rdtase_cat_sf"/>
</dbReference>
<keyword evidence="16" id="KW-1185">Reference proteome</keyword>
<dbReference type="EC" id="1.4.3.16" evidence="4 11"/>
<evidence type="ECO:0000256" key="8">
    <source>
        <dbReference type="ARBA" id="ARBA00022827"/>
    </source>
</evidence>
<evidence type="ECO:0000256" key="2">
    <source>
        <dbReference type="ARBA" id="ARBA00004950"/>
    </source>
</evidence>
<evidence type="ECO:0000256" key="10">
    <source>
        <dbReference type="ARBA" id="ARBA00048305"/>
    </source>
</evidence>
<evidence type="ECO:0000256" key="3">
    <source>
        <dbReference type="ARBA" id="ARBA00008562"/>
    </source>
</evidence>
<dbReference type="SUPFAM" id="SSF46977">
    <property type="entry name" value="Succinate dehydrogenase/fumarate reductase flavoprotein C-terminal domain"/>
    <property type="match status" value="1"/>
</dbReference>
<evidence type="ECO:0000313" key="15">
    <source>
        <dbReference type="EMBL" id="OCS88378.1"/>
    </source>
</evidence>
<evidence type="ECO:0000313" key="16">
    <source>
        <dbReference type="Proteomes" id="UP000093199"/>
    </source>
</evidence>
<dbReference type="GO" id="GO:0005737">
    <property type="term" value="C:cytoplasm"/>
    <property type="evidence" value="ECO:0007669"/>
    <property type="project" value="UniProtKB-SubCell"/>
</dbReference>
<sequence length="509" mass="55532">MKQHATILIIGCGIAALQTAKHLQHVAHVHIFAKGTLQETSSYRAQGGIAAAIAPDDTVQLHIDDTLQAGLHHQQHAAVERLVIDGKDIMKQLIEDGLPIDTLHGQPLFGLEGAHSTKRIVHAGGDATGRITTQFLYAQCTQVQFHFNEMVTNLLLNDARECIGIQTEHEDYYADYVVLATGGAGDLYRFTSNCDGAVGDGLALAYQSGAVLTDMEFIQFHPTLLYEQGRASSLVSEALRGAGATLINDKGERIVDWHPLKELAPRHITAHAIHEQYAQGRTVFLDATAIHHVTQRFPTVAQNCAQTGIDIATMPIPVVPGSHFLMGGVVTNDVGETAVPRLFAVGEVAWTGVHGANRLASNSLLECITFGKRCATYLAANAQLQTNWSVVTPTRNQVELLPKEQLQQLMMQHAGILRHADGLHTLRATLPTYAALYHATANDKALLAMHITAALVVDAAATRDETRGAHIRTDYGAGKDFWKHRYIMYQNGQKEVRLIHESTKTKTYA</sequence>
<dbReference type="SUPFAM" id="SSF51905">
    <property type="entry name" value="FAD/NAD(P)-binding domain"/>
    <property type="match status" value="1"/>
</dbReference>
<dbReference type="Pfam" id="PF00890">
    <property type="entry name" value="FAD_binding_2"/>
    <property type="match status" value="1"/>
</dbReference>
<organism evidence="15 16">
    <name type="scientific">Caryophanon tenue</name>
    <dbReference type="NCBI Taxonomy" id="33978"/>
    <lineage>
        <taxon>Bacteria</taxon>
        <taxon>Bacillati</taxon>
        <taxon>Bacillota</taxon>
        <taxon>Bacilli</taxon>
        <taxon>Bacillales</taxon>
        <taxon>Caryophanaceae</taxon>
        <taxon>Caryophanon</taxon>
    </lineage>
</organism>
<evidence type="ECO:0000256" key="9">
    <source>
        <dbReference type="ARBA" id="ARBA00023002"/>
    </source>
</evidence>
<dbReference type="SUPFAM" id="SSF56425">
    <property type="entry name" value="Succinate dehydrogenase/fumarate reductase flavoprotein, catalytic domain"/>
    <property type="match status" value="1"/>
</dbReference>
<comment type="subcellular location">
    <subcellularLocation>
        <location evidence="12">Cytoplasm</location>
    </subcellularLocation>
</comment>
<accession>A0A1C0YMK2</accession>
<dbReference type="InterPro" id="IPR037099">
    <property type="entry name" value="Fum_R/Succ_DH_flav-like_C_sf"/>
</dbReference>
<dbReference type="RefSeq" id="WP_066542173.1">
    <property type="nucleotide sequence ID" value="NZ_MASJ01000001.1"/>
</dbReference>
<dbReference type="FunFam" id="3.90.700.10:FF:000002">
    <property type="entry name" value="L-aspartate oxidase"/>
    <property type="match status" value="1"/>
</dbReference>
<dbReference type="GO" id="GO:0008734">
    <property type="term" value="F:L-aspartate oxidase activity"/>
    <property type="evidence" value="ECO:0007669"/>
    <property type="project" value="UniProtKB-UniRule"/>
</dbReference>
<proteinExistence type="inferred from homology"/>
<dbReference type="PANTHER" id="PTHR42716:SF2">
    <property type="entry name" value="L-ASPARTATE OXIDASE, CHLOROPLASTIC"/>
    <property type="match status" value="1"/>
</dbReference>
<dbReference type="InterPro" id="IPR036188">
    <property type="entry name" value="FAD/NAD-bd_sf"/>
</dbReference>
<reference evidence="15 16" key="1">
    <citation type="submission" date="2016-07" db="EMBL/GenBank/DDBJ databases">
        <title>Caryophanon tenue genome sequencing.</title>
        <authorList>
            <person name="Verma A."/>
            <person name="Pal Y."/>
            <person name="Krishnamurthi S."/>
        </authorList>
    </citation>
    <scope>NUCLEOTIDE SEQUENCE [LARGE SCALE GENOMIC DNA]</scope>
    <source>
        <strain evidence="15 16">DSM 14152</strain>
    </source>
</reference>
<dbReference type="InterPro" id="IPR003953">
    <property type="entry name" value="FAD-dep_OxRdtase_2_FAD-bd"/>
</dbReference>
<comment type="caution">
    <text evidence="15">The sequence shown here is derived from an EMBL/GenBank/DDBJ whole genome shotgun (WGS) entry which is preliminary data.</text>
</comment>
<comment type="cofactor">
    <cofactor evidence="1 12">
        <name>FAD</name>
        <dbReference type="ChEBI" id="CHEBI:57692"/>
    </cofactor>
</comment>
<evidence type="ECO:0000256" key="11">
    <source>
        <dbReference type="NCBIfam" id="TIGR00551"/>
    </source>
</evidence>
<name>A0A1C0YMK2_9BACL</name>
<evidence type="ECO:0000256" key="5">
    <source>
        <dbReference type="ARBA" id="ARBA00021901"/>
    </source>
</evidence>
<dbReference type="EMBL" id="MASJ01000001">
    <property type="protein sequence ID" value="OCS88378.1"/>
    <property type="molecule type" value="Genomic_DNA"/>
</dbReference>
<protein>
    <recommendedName>
        <fullName evidence="5 11">L-aspartate oxidase</fullName>
        <ecNumber evidence="4 11">1.4.3.16</ecNumber>
    </recommendedName>
</protein>
<evidence type="ECO:0000256" key="4">
    <source>
        <dbReference type="ARBA" id="ARBA00012173"/>
    </source>
</evidence>
<dbReference type="InterPro" id="IPR005288">
    <property type="entry name" value="NadB"/>
</dbReference>
<keyword evidence="8 12" id="KW-0274">FAD</keyword>
<gene>
    <name evidence="15" type="ORF">A6M13_00600</name>
</gene>